<name>A0A972K188_9BACL</name>
<gene>
    <name evidence="1" type="ORF">GC093_24975</name>
</gene>
<dbReference type="EMBL" id="WHOD01000097">
    <property type="protein sequence ID" value="NOU96444.1"/>
    <property type="molecule type" value="Genomic_DNA"/>
</dbReference>
<dbReference type="InterPro" id="IPR029063">
    <property type="entry name" value="SAM-dependent_MTases_sf"/>
</dbReference>
<organism evidence="1 2">
    <name type="scientific">Paenibacillus foliorum</name>
    <dbReference type="NCBI Taxonomy" id="2654974"/>
    <lineage>
        <taxon>Bacteria</taxon>
        <taxon>Bacillati</taxon>
        <taxon>Bacillota</taxon>
        <taxon>Bacilli</taxon>
        <taxon>Bacillales</taxon>
        <taxon>Paenibacillaceae</taxon>
        <taxon>Paenibacillus</taxon>
    </lineage>
</organism>
<keyword evidence="1" id="KW-0489">Methyltransferase</keyword>
<comment type="caution">
    <text evidence="1">The sequence shown here is derived from an EMBL/GenBank/DDBJ whole genome shotgun (WGS) entry which is preliminary data.</text>
</comment>
<dbReference type="Gene3D" id="3.40.50.150">
    <property type="entry name" value="Vaccinia Virus protein VP39"/>
    <property type="match status" value="1"/>
</dbReference>
<keyword evidence="2" id="KW-1185">Reference proteome</keyword>
<proteinExistence type="predicted"/>
<dbReference type="GO" id="GO:0032259">
    <property type="term" value="P:methylation"/>
    <property type="evidence" value="ECO:0007669"/>
    <property type="project" value="UniProtKB-KW"/>
</dbReference>
<protein>
    <submittedName>
        <fullName evidence="1">Phospholipid methyltransferase</fullName>
    </submittedName>
</protein>
<reference evidence="1" key="1">
    <citation type="submission" date="2019-10" db="EMBL/GenBank/DDBJ databases">
        <title>Description of Paenibacillus glebae sp. nov.</title>
        <authorList>
            <person name="Carlier A."/>
            <person name="Qi S."/>
        </authorList>
    </citation>
    <scope>NUCLEOTIDE SEQUENCE</scope>
    <source>
        <strain evidence="1">LMG 31456</strain>
    </source>
</reference>
<keyword evidence="1" id="KW-0808">Transferase</keyword>
<dbReference type="Proteomes" id="UP000641588">
    <property type="component" value="Unassembled WGS sequence"/>
</dbReference>
<sequence length="192" mass="21870">MQITALVQEKFLFLNKFLRSPKDVGSITPSSKYLAQALTRSIPWDNVKAVAELGSGTGPVTKQIQIAAKENTRILLFEKEPVLRKQLARQYPEYHCHPDASNIQEALSTEGIEQLDAIISGLPFFNFPEELRMRLMDEIVASLKPDGLFVAFQYSLQMKQLLSQYFHIEQIKVVPFNLPPAFVYVCRKRELG</sequence>
<dbReference type="SUPFAM" id="SSF53335">
    <property type="entry name" value="S-adenosyl-L-methionine-dependent methyltransferases"/>
    <property type="match status" value="1"/>
</dbReference>
<accession>A0A972K188</accession>
<dbReference type="GO" id="GO:0008168">
    <property type="term" value="F:methyltransferase activity"/>
    <property type="evidence" value="ECO:0007669"/>
    <property type="project" value="UniProtKB-KW"/>
</dbReference>
<evidence type="ECO:0000313" key="1">
    <source>
        <dbReference type="EMBL" id="NOU96444.1"/>
    </source>
</evidence>
<evidence type="ECO:0000313" key="2">
    <source>
        <dbReference type="Proteomes" id="UP000641588"/>
    </source>
</evidence>
<dbReference type="AlphaFoldDB" id="A0A972K188"/>